<dbReference type="CDD" id="cd14695">
    <property type="entry name" value="bZIP_HLF"/>
    <property type="match status" value="1"/>
</dbReference>
<keyword evidence="11" id="KW-1185">Reference proteome</keyword>
<comment type="similarity">
    <text evidence="2">Belongs to the bZIP family. PAR subfamily.</text>
</comment>
<dbReference type="SMART" id="SM00338">
    <property type="entry name" value="BRLZ"/>
    <property type="match status" value="1"/>
</dbReference>
<evidence type="ECO:0000313" key="11">
    <source>
        <dbReference type="Proteomes" id="UP001205998"/>
    </source>
</evidence>
<protein>
    <submittedName>
        <fullName evidence="10">Hepatic leukemia factor isoform X1</fullName>
    </submittedName>
</protein>
<evidence type="ECO:0000256" key="3">
    <source>
        <dbReference type="ARBA" id="ARBA00023015"/>
    </source>
</evidence>
<feature type="region of interest" description="Disordered" evidence="8">
    <location>
        <begin position="127"/>
        <end position="157"/>
    </location>
</feature>
<dbReference type="GO" id="GO:0005634">
    <property type="term" value="C:nucleus"/>
    <property type="evidence" value="ECO:0007669"/>
    <property type="project" value="UniProtKB-SubCell"/>
</dbReference>
<dbReference type="FunFam" id="1.20.5.170:FF:000007">
    <property type="entry name" value="hepatic leukemia factor isoform X2"/>
    <property type="match status" value="1"/>
</dbReference>
<evidence type="ECO:0000256" key="4">
    <source>
        <dbReference type="ARBA" id="ARBA00023125"/>
    </source>
</evidence>
<organism evidence="10 11">
    <name type="scientific">Silurus asotus</name>
    <name type="common">Amur catfish</name>
    <name type="synonym">Parasilurus asotus</name>
    <dbReference type="NCBI Taxonomy" id="30991"/>
    <lineage>
        <taxon>Eukaryota</taxon>
        <taxon>Metazoa</taxon>
        <taxon>Chordata</taxon>
        <taxon>Craniata</taxon>
        <taxon>Vertebrata</taxon>
        <taxon>Euteleostomi</taxon>
        <taxon>Actinopterygii</taxon>
        <taxon>Neopterygii</taxon>
        <taxon>Teleostei</taxon>
        <taxon>Ostariophysi</taxon>
        <taxon>Siluriformes</taxon>
        <taxon>Siluridae</taxon>
        <taxon>Silurus</taxon>
    </lineage>
</organism>
<comment type="caution">
    <text evidence="10">The sequence shown here is derived from an EMBL/GenBank/DDBJ whole genome shotgun (WGS) entry which is preliminary data.</text>
</comment>
<name>A0AAD5AV20_SILAS</name>
<gene>
    <name evidence="10" type="ORF">C0J50_17161</name>
</gene>
<evidence type="ECO:0000256" key="7">
    <source>
        <dbReference type="SAM" id="Coils"/>
    </source>
</evidence>
<sequence length="284" mass="32588">MSRPLTMNPNFLPPPAYGVLKSLLEYPMKLPLQHEEVYEKEKKLEEERNVPQSAFLGPVLWDKTLPYVGDNFQLEYMDLDEFLYENGIPSSPPQHEQSQCPQQQQPQQQTPVSVMDLSNRVSTSIHTSMVPQPSLQSPTRTVLPSSRNTPSPGDPESIQVLVRYEPDPTDLALSSVPGQEAFDPRKCRFSEEELKPKPVIKKARKVFIPEDIKDEKYWARRRKNNMAAKRSRDARRLKENQIAIRAGFLEKENSALRQEVADLRKELGRCKNIVAKYEAQHGPL</sequence>
<dbReference type="Pfam" id="PF07716">
    <property type="entry name" value="bZIP_2"/>
    <property type="match status" value="1"/>
</dbReference>
<keyword evidence="7" id="KW-0175">Coiled coil</keyword>
<keyword evidence="6" id="KW-0539">Nucleus</keyword>
<feature type="coiled-coil region" evidence="7">
    <location>
        <begin position="246"/>
        <end position="280"/>
    </location>
</feature>
<keyword evidence="5" id="KW-0804">Transcription</keyword>
<dbReference type="EMBL" id="MU551603">
    <property type="protein sequence ID" value="KAI5623374.1"/>
    <property type="molecule type" value="Genomic_DNA"/>
</dbReference>
<reference evidence="10" key="1">
    <citation type="submission" date="2018-07" db="EMBL/GenBank/DDBJ databases">
        <title>Comparative genomics of catfishes provides insights into carnivory and benthic adaptation.</title>
        <authorList>
            <person name="Zhang Y."/>
            <person name="Wang D."/>
            <person name="Peng Z."/>
            <person name="Zheng S."/>
            <person name="Shao F."/>
            <person name="Tao W."/>
        </authorList>
    </citation>
    <scope>NUCLEOTIDE SEQUENCE</scope>
    <source>
        <strain evidence="10">Chongqing</strain>
    </source>
</reference>
<dbReference type="GO" id="GO:0000981">
    <property type="term" value="F:DNA-binding transcription factor activity, RNA polymerase II-specific"/>
    <property type="evidence" value="ECO:0007669"/>
    <property type="project" value="TreeGrafter"/>
</dbReference>
<evidence type="ECO:0000256" key="6">
    <source>
        <dbReference type="ARBA" id="ARBA00023242"/>
    </source>
</evidence>
<dbReference type="InterPro" id="IPR004827">
    <property type="entry name" value="bZIP"/>
</dbReference>
<accession>A0AAD5AV20</accession>
<evidence type="ECO:0000256" key="5">
    <source>
        <dbReference type="ARBA" id="ARBA00023163"/>
    </source>
</evidence>
<evidence type="ECO:0000256" key="2">
    <source>
        <dbReference type="ARBA" id="ARBA00009208"/>
    </source>
</evidence>
<dbReference type="PANTHER" id="PTHR11988:SF28">
    <property type="entry name" value="HEPATIC LEUKEMIA FACTOR"/>
    <property type="match status" value="1"/>
</dbReference>
<dbReference type="PROSITE" id="PS50217">
    <property type="entry name" value="BZIP"/>
    <property type="match status" value="1"/>
</dbReference>
<dbReference type="PANTHER" id="PTHR11988">
    <property type="entry name" value="THYROTROPH EMBRYONIC FACTOR RELATED"/>
    <property type="match status" value="1"/>
</dbReference>
<feature type="region of interest" description="Disordered" evidence="8">
    <location>
        <begin position="85"/>
        <end position="113"/>
    </location>
</feature>
<evidence type="ECO:0000256" key="1">
    <source>
        <dbReference type="ARBA" id="ARBA00004123"/>
    </source>
</evidence>
<dbReference type="InterPro" id="IPR046347">
    <property type="entry name" value="bZIP_sf"/>
</dbReference>
<dbReference type="InterPro" id="IPR040223">
    <property type="entry name" value="PAR_bZIP"/>
</dbReference>
<proteinExistence type="inferred from homology"/>
<dbReference type="SUPFAM" id="SSF57959">
    <property type="entry name" value="Leucine zipper domain"/>
    <property type="match status" value="1"/>
</dbReference>
<keyword evidence="4" id="KW-0238">DNA-binding</keyword>
<dbReference type="Gene3D" id="1.20.5.170">
    <property type="match status" value="1"/>
</dbReference>
<dbReference type="AlphaFoldDB" id="A0AAD5AV20"/>
<dbReference type="GO" id="GO:0000978">
    <property type="term" value="F:RNA polymerase II cis-regulatory region sequence-specific DNA binding"/>
    <property type="evidence" value="ECO:0007669"/>
    <property type="project" value="TreeGrafter"/>
</dbReference>
<evidence type="ECO:0000259" key="9">
    <source>
        <dbReference type="PROSITE" id="PS50217"/>
    </source>
</evidence>
<feature type="compositionally biased region" description="Polar residues" evidence="8">
    <location>
        <begin position="127"/>
        <end position="151"/>
    </location>
</feature>
<evidence type="ECO:0000313" key="10">
    <source>
        <dbReference type="EMBL" id="KAI5623374.1"/>
    </source>
</evidence>
<feature type="domain" description="BZIP" evidence="9">
    <location>
        <begin position="214"/>
        <end position="277"/>
    </location>
</feature>
<keyword evidence="3" id="KW-0805">Transcription regulation</keyword>
<evidence type="ECO:0000256" key="8">
    <source>
        <dbReference type="SAM" id="MobiDB-lite"/>
    </source>
</evidence>
<feature type="compositionally biased region" description="Low complexity" evidence="8">
    <location>
        <begin position="93"/>
        <end position="113"/>
    </location>
</feature>
<dbReference type="Proteomes" id="UP001205998">
    <property type="component" value="Unassembled WGS sequence"/>
</dbReference>
<comment type="subcellular location">
    <subcellularLocation>
        <location evidence="1">Nucleus</location>
    </subcellularLocation>
</comment>